<keyword evidence="3" id="KW-1185">Reference proteome</keyword>
<dbReference type="SUPFAM" id="SSF53098">
    <property type="entry name" value="Ribonuclease H-like"/>
    <property type="match status" value="1"/>
</dbReference>
<dbReference type="Proteomes" id="UP001341281">
    <property type="component" value="Chromosome 07"/>
</dbReference>
<dbReference type="GO" id="GO:0003676">
    <property type="term" value="F:nucleic acid binding"/>
    <property type="evidence" value="ECO:0007669"/>
    <property type="project" value="InterPro"/>
</dbReference>
<dbReference type="AlphaFoldDB" id="A0AAQ3X400"/>
<dbReference type="InterPro" id="IPR001584">
    <property type="entry name" value="Integrase_cat-core"/>
</dbReference>
<evidence type="ECO:0000313" key="2">
    <source>
        <dbReference type="EMBL" id="WVZ84036.1"/>
    </source>
</evidence>
<protein>
    <recommendedName>
        <fullName evidence="1">Integrase catalytic domain-containing protein</fullName>
    </recommendedName>
</protein>
<dbReference type="InterPro" id="IPR036397">
    <property type="entry name" value="RNaseH_sf"/>
</dbReference>
<gene>
    <name evidence="2" type="ORF">U9M48_031114</name>
</gene>
<sequence length="230" mass="25343">MTRPGCGMPGSGTSISRPASMPRIEHVEELCDSCLAGKQRSPFAKKAKYRAGDRLELVHGDLCRPISPATHGGRKYFLLLAKVEVETGCKLKVLRTDRGGEFTSVEFGRYCADEGVERHLTAPYSPQQNGVVERRNQTVVGMAQSMLKAKMLAEFWGEAVSTAVFILNRTPMKSLKGVTPFEAWHGKKPDVAFMHTFGCVGHVKNVKPHLSKLEHRSTPMVFLGYEHGSG</sequence>
<dbReference type="PANTHER" id="PTHR42648:SF25">
    <property type="entry name" value="RNA-DIRECTED DNA POLYMERASE"/>
    <property type="match status" value="1"/>
</dbReference>
<dbReference type="PANTHER" id="PTHR42648">
    <property type="entry name" value="TRANSPOSASE, PUTATIVE-RELATED"/>
    <property type="match status" value="1"/>
</dbReference>
<feature type="domain" description="Integrase catalytic" evidence="1">
    <location>
        <begin position="92"/>
        <end position="188"/>
    </location>
</feature>
<proteinExistence type="predicted"/>
<dbReference type="InterPro" id="IPR039537">
    <property type="entry name" value="Retrotran_Ty1/copia-like"/>
</dbReference>
<evidence type="ECO:0000313" key="3">
    <source>
        <dbReference type="Proteomes" id="UP001341281"/>
    </source>
</evidence>
<dbReference type="PROSITE" id="PS50994">
    <property type="entry name" value="INTEGRASE"/>
    <property type="match status" value="1"/>
</dbReference>
<evidence type="ECO:0000259" key="1">
    <source>
        <dbReference type="PROSITE" id="PS50994"/>
    </source>
</evidence>
<organism evidence="2 3">
    <name type="scientific">Paspalum notatum var. saurae</name>
    <dbReference type="NCBI Taxonomy" id="547442"/>
    <lineage>
        <taxon>Eukaryota</taxon>
        <taxon>Viridiplantae</taxon>
        <taxon>Streptophyta</taxon>
        <taxon>Embryophyta</taxon>
        <taxon>Tracheophyta</taxon>
        <taxon>Spermatophyta</taxon>
        <taxon>Magnoliopsida</taxon>
        <taxon>Liliopsida</taxon>
        <taxon>Poales</taxon>
        <taxon>Poaceae</taxon>
        <taxon>PACMAD clade</taxon>
        <taxon>Panicoideae</taxon>
        <taxon>Andropogonodae</taxon>
        <taxon>Paspaleae</taxon>
        <taxon>Paspalinae</taxon>
        <taxon>Paspalum</taxon>
    </lineage>
</organism>
<accession>A0AAQ3X400</accession>
<reference evidence="2 3" key="1">
    <citation type="submission" date="2024-02" db="EMBL/GenBank/DDBJ databases">
        <title>High-quality chromosome-scale genome assembly of Pensacola bahiagrass (Paspalum notatum Flugge var. saurae).</title>
        <authorList>
            <person name="Vega J.M."/>
            <person name="Podio M."/>
            <person name="Orjuela J."/>
            <person name="Siena L.A."/>
            <person name="Pessino S.C."/>
            <person name="Combes M.C."/>
            <person name="Mariac C."/>
            <person name="Albertini E."/>
            <person name="Pupilli F."/>
            <person name="Ortiz J.P.A."/>
            <person name="Leblanc O."/>
        </authorList>
    </citation>
    <scope>NUCLEOTIDE SEQUENCE [LARGE SCALE GENOMIC DNA]</scope>
    <source>
        <strain evidence="2">R1</strain>
        <tissue evidence="2">Leaf</tissue>
    </source>
</reference>
<name>A0AAQ3X400_PASNO</name>
<dbReference type="Gene3D" id="3.30.420.10">
    <property type="entry name" value="Ribonuclease H-like superfamily/Ribonuclease H"/>
    <property type="match status" value="1"/>
</dbReference>
<dbReference type="InterPro" id="IPR012337">
    <property type="entry name" value="RNaseH-like_sf"/>
</dbReference>
<dbReference type="GO" id="GO:0015074">
    <property type="term" value="P:DNA integration"/>
    <property type="evidence" value="ECO:0007669"/>
    <property type="project" value="InterPro"/>
</dbReference>
<dbReference type="EMBL" id="CP144751">
    <property type="protein sequence ID" value="WVZ84036.1"/>
    <property type="molecule type" value="Genomic_DNA"/>
</dbReference>